<organism evidence="1 2">
    <name type="scientific">Entomophthora muscae</name>
    <dbReference type="NCBI Taxonomy" id="34485"/>
    <lineage>
        <taxon>Eukaryota</taxon>
        <taxon>Fungi</taxon>
        <taxon>Fungi incertae sedis</taxon>
        <taxon>Zoopagomycota</taxon>
        <taxon>Entomophthoromycotina</taxon>
        <taxon>Entomophthoromycetes</taxon>
        <taxon>Entomophthorales</taxon>
        <taxon>Entomophthoraceae</taxon>
        <taxon>Entomophthora</taxon>
    </lineage>
</organism>
<keyword evidence="2" id="KW-1185">Reference proteome</keyword>
<reference evidence="1" key="1">
    <citation type="submission" date="2022-04" db="EMBL/GenBank/DDBJ databases">
        <title>Genome of the entomopathogenic fungus Entomophthora muscae.</title>
        <authorList>
            <person name="Elya C."/>
            <person name="Lovett B.R."/>
            <person name="Lee E."/>
            <person name="Macias A.M."/>
            <person name="Hajek A.E."/>
            <person name="De Bivort B.L."/>
            <person name="Kasson M.T."/>
            <person name="De Fine Licht H.H."/>
            <person name="Stajich J.E."/>
        </authorList>
    </citation>
    <scope>NUCLEOTIDE SEQUENCE</scope>
    <source>
        <strain evidence="1">Berkeley</strain>
    </source>
</reference>
<protein>
    <submittedName>
        <fullName evidence="1">Uncharacterized protein</fullName>
    </submittedName>
</protein>
<dbReference type="Proteomes" id="UP001165960">
    <property type="component" value="Unassembled WGS sequence"/>
</dbReference>
<name>A0ACC2S8Q7_9FUNG</name>
<evidence type="ECO:0000313" key="2">
    <source>
        <dbReference type="Proteomes" id="UP001165960"/>
    </source>
</evidence>
<proteinExistence type="predicted"/>
<sequence>MSYSERVCCGLETKLNAEGYVPYKDFLREHTAQGNPFKNCPCSTINNAIHIHINRMTNGTMKQCKEAIYKTLDEKFPAHQVDSYWLVADGYLDIDFETAELRDEALYLKIYHKGTPLRIESTRFNKMRAKWVTFMNLPTNKDRVWVQEAIVTGLSYYGEIHDIMVGVDKAKCMRPKTIMSS</sequence>
<gene>
    <name evidence="1" type="ORF">DSO57_1010019</name>
</gene>
<comment type="caution">
    <text evidence="1">The sequence shown here is derived from an EMBL/GenBank/DDBJ whole genome shotgun (WGS) entry which is preliminary data.</text>
</comment>
<dbReference type="EMBL" id="QTSX02005712">
    <property type="protein sequence ID" value="KAJ9058679.1"/>
    <property type="molecule type" value="Genomic_DNA"/>
</dbReference>
<evidence type="ECO:0000313" key="1">
    <source>
        <dbReference type="EMBL" id="KAJ9058679.1"/>
    </source>
</evidence>
<accession>A0ACC2S8Q7</accession>